<keyword evidence="9" id="KW-0175">Coiled coil</keyword>
<dbReference type="PROSITE" id="PS50157">
    <property type="entry name" value="ZINC_FINGER_C2H2_2"/>
    <property type="match status" value="3"/>
</dbReference>
<feature type="compositionally biased region" description="Low complexity" evidence="10">
    <location>
        <begin position="309"/>
        <end position="323"/>
    </location>
</feature>
<feature type="compositionally biased region" description="Basic and acidic residues" evidence="10">
    <location>
        <begin position="860"/>
        <end position="869"/>
    </location>
</feature>
<dbReference type="InterPro" id="IPR001005">
    <property type="entry name" value="SANT/Myb"/>
</dbReference>
<dbReference type="Pfam" id="PF13912">
    <property type="entry name" value="zf-C2H2_6"/>
    <property type="match status" value="2"/>
</dbReference>
<dbReference type="PANTHER" id="PTHR16089">
    <property type="entry name" value="REST COREPRESSOR COREST PROTEIN-RELATED"/>
    <property type="match status" value="1"/>
</dbReference>
<dbReference type="Pfam" id="PF01448">
    <property type="entry name" value="ELM2"/>
    <property type="match status" value="1"/>
</dbReference>
<evidence type="ECO:0000256" key="2">
    <source>
        <dbReference type="ARBA" id="ARBA00022553"/>
    </source>
</evidence>
<keyword evidence="5" id="KW-0238">DNA-binding</keyword>
<dbReference type="SMART" id="SM00717">
    <property type="entry name" value="SANT"/>
    <property type="match status" value="1"/>
</dbReference>
<feature type="coiled-coil region" evidence="9">
    <location>
        <begin position="989"/>
        <end position="1016"/>
    </location>
</feature>
<dbReference type="SMART" id="SM01189">
    <property type="entry name" value="ELM2"/>
    <property type="match status" value="1"/>
</dbReference>
<dbReference type="InterPro" id="IPR009057">
    <property type="entry name" value="Homeodomain-like_sf"/>
</dbReference>
<feature type="region of interest" description="Disordered" evidence="10">
    <location>
        <begin position="376"/>
        <end position="396"/>
    </location>
</feature>
<evidence type="ECO:0000256" key="4">
    <source>
        <dbReference type="ARBA" id="ARBA00023015"/>
    </source>
</evidence>
<organism evidence="14 15">
    <name type="scientific">Python bivittatus</name>
    <name type="common">Burmese python</name>
    <name type="synonym">Python molurus bivittatus</name>
    <dbReference type="NCBI Taxonomy" id="176946"/>
    <lineage>
        <taxon>Eukaryota</taxon>
        <taxon>Metazoa</taxon>
        <taxon>Chordata</taxon>
        <taxon>Craniata</taxon>
        <taxon>Vertebrata</taxon>
        <taxon>Euteleostomi</taxon>
        <taxon>Lepidosauria</taxon>
        <taxon>Squamata</taxon>
        <taxon>Bifurcata</taxon>
        <taxon>Unidentata</taxon>
        <taxon>Episquamata</taxon>
        <taxon>Toxicofera</taxon>
        <taxon>Serpentes</taxon>
        <taxon>Henophidia</taxon>
        <taxon>Pythonidae</taxon>
        <taxon>Python</taxon>
    </lineage>
</organism>
<dbReference type="GO" id="GO:0003714">
    <property type="term" value="F:transcription corepressor activity"/>
    <property type="evidence" value="ECO:0007669"/>
    <property type="project" value="TreeGrafter"/>
</dbReference>
<dbReference type="Proteomes" id="UP000695026">
    <property type="component" value="Unplaced"/>
</dbReference>
<evidence type="ECO:0000256" key="3">
    <source>
        <dbReference type="ARBA" id="ARBA00022990"/>
    </source>
</evidence>
<feature type="compositionally biased region" description="Polar residues" evidence="10">
    <location>
        <begin position="419"/>
        <end position="451"/>
    </location>
</feature>
<feature type="domain" description="C2H2-type" evidence="11">
    <location>
        <begin position="973"/>
        <end position="1000"/>
    </location>
</feature>
<feature type="domain" description="SANT" evidence="13">
    <location>
        <begin position="776"/>
        <end position="827"/>
    </location>
</feature>
<feature type="region of interest" description="Disordered" evidence="10">
    <location>
        <begin position="833"/>
        <end position="886"/>
    </location>
</feature>
<dbReference type="GO" id="GO:0000118">
    <property type="term" value="C:histone deacetylase complex"/>
    <property type="evidence" value="ECO:0007669"/>
    <property type="project" value="TreeGrafter"/>
</dbReference>
<feature type="domain" description="C2H2-type" evidence="11">
    <location>
        <begin position="901"/>
        <end position="930"/>
    </location>
</feature>
<feature type="region of interest" description="Disordered" evidence="10">
    <location>
        <begin position="410"/>
        <end position="455"/>
    </location>
</feature>
<keyword evidence="14" id="KW-1185">Reference proteome</keyword>
<evidence type="ECO:0000256" key="9">
    <source>
        <dbReference type="SAM" id="Coils"/>
    </source>
</evidence>
<feature type="region of interest" description="Disordered" evidence="10">
    <location>
        <begin position="34"/>
        <end position="58"/>
    </location>
</feature>
<keyword evidence="8" id="KW-0863">Zinc-finger</keyword>
<feature type="domain" description="C2H2-type" evidence="11">
    <location>
        <begin position="491"/>
        <end position="518"/>
    </location>
</feature>
<dbReference type="AlphaFoldDB" id="A0A9F5J500"/>
<evidence type="ECO:0000256" key="6">
    <source>
        <dbReference type="ARBA" id="ARBA00023163"/>
    </source>
</evidence>
<dbReference type="GO" id="GO:0006357">
    <property type="term" value="P:regulation of transcription by RNA polymerase II"/>
    <property type="evidence" value="ECO:0007669"/>
    <property type="project" value="TreeGrafter"/>
</dbReference>
<dbReference type="Gene3D" id="1.10.10.60">
    <property type="entry name" value="Homeodomain-like"/>
    <property type="match status" value="1"/>
</dbReference>
<feature type="region of interest" description="Disordered" evidence="10">
    <location>
        <begin position="309"/>
        <end position="343"/>
    </location>
</feature>
<keyword evidence="4" id="KW-0805">Transcription regulation</keyword>
<evidence type="ECO:0000259" key="11">
    <source>
        <dbReference type="PROSITE" id="PS50157"/>
    </source>
</evidence>
<keyword evidence="8" id="KW-0479">Metal-binding</keyword>
<keyword evidence="7" id="KW-0539">Nucleus</keyword>
<dbReference type="GO" id="GO:0008270">
    <property type="term" value="F:zinc ion binding"/>
    <property type="evidence" value="ECO:0007669"/>
    <property type="project" value="UniProtKB-KW"/>
</dbReference>
<feature type="domain" description="ELM2" evidence="12">
    <location>
        <begin position="670"/>
        <end position="761"/>
    </location>
</feature>
<gene>
    <name evidence="15" type="primary">TRERF1</name>
</gene>
<feature type="compositionally biased region" description="Polar residues" evidence="10">
    <location>
        <begin position="940"/>
        <end position="966"/>
    </location>
</feature>
<dbReference type="InterPro" id="IPR000949">
    <property type="entry name" value="ELM2_dom"/>
</dbReference>
<feature type="compositionally biased region" description="Acidic residues" evidence="10">
    <location>
        <begin position="847"/>
        <end position="859"/>
    </location>
</feature>
<dbReference type="InterPro" id="IPR013087">
    <property type="entry name" value="Znf_C2H2_type"/>
</dbReference>
<feature type="region of interest" description="Disordered" evidence="10">
    <location>
        <begin position="520"/>
        <end position="545"/>
    </location>
</feature>
<keyword evidence="8" id="KW-0862">Zinc</keyword>
<dbReference type="SUPFAM" id="SSF46689">
    <property type="entry name" value="Homeodomain-like"/>
    <property type="match status" value="1"/>
</dbReference>
<feature type="region of interest" description="Disordered" evidence="10">
    <location>
        <begin position="935"/>
        <end position="971"/>
    </location>
</feature>
<dbReference type="Gene3D" id="3.30.160.60">
    <property type="entry name" value="Classic Zinc Finger"/>
    <property type="match status" value="1"/>
</dbReference>
<keyword evidence="6" id="KW-0804">Transcription</keyword>
<dbReference type="RefSeq" id="XP_025024946.1">
    <property type="nucleotide sequence ID" value="XM_025169178.1"/>
</dbReference>
<feature type="compositionally biased region" description="Polar residues" evidence="10">
    <location>
        <begin position="34"/>
        <end position="52"/>
    </location>
</feature>
<evidence type="ECO:0000256" key="1">
    <source>
        <dbReference type="ARBA" id="ARBA00004123"/>
    </source>
</evidence>
<feature type="compositionally biased region" description="Basic and acidic residues" evidence="10">
    <location>
        <begin position="324"/>
        <end position="334"/>
    </location>
</feature>
<keyword evidence="2" id="KW-0597">Phosphoprotein</keyword>
<sequence length="1086" mass="122012">MGDQQTYKTNHVVNNSDNIYYQQQQQHLNPLASANHSYGTSALHTSPDSPLSPSFPHDARENIALNVGPKSLGLMDSPRQADWAHLGSGNHLPVRNSQHVMWSPMGQSELVDGYEHLCSQNNDIRSQKITSGVLHKLDSFAQVFASQNLRIQVNNVSQLIQSQPPVMENAGDSALRQLLSQKPAVEQQLVQRYQQMPQQVHPGFGSAQQKQQMQLMQHQPPLYYDNQQHVAHIPMHSAVHQGQAHLQQMHSQHLLPQQLQQDQYYLQQQPHQGQHRLLVHEMQPQQQQQRQCPMQTAQYYPIQPMMQQLQQQQQQQMQTQLPPYHRDTNQKPLHEPQQYSQDRGNSVQLIQLGAVPPYFYQDQQQSFKHLYPQSILQQQQPPGDASQPDHYQSDGNTQALMDEHLGLPVAEGTEDPAQQGLNSVDSTISQQSLRPPTSVQMSNKRPQQLSPSAVWPQIQLPETRLPSVSPEQSSACDKEAYIEKSESKSKLTCSVCFKEFKSLPALNGHMRSHGGIRASPIFRQDPSRKHHQSITNSEESIKPFQDKKKYRHRPEPLFIPPPSFNLSASHSGATLYQSQLRSPRVLGDHLIDRSHDPPPYTPPPMLSPIRQGSGLFSSVIISSHGTPHPQLPLTPLTPTPRILLCQSNSIDGNSVPVTPRPGEQTIDIEPRINIGSRFQAEIPELKDIALVEKEDHKATLVWKPWPELEDKTFQQRVTNLLNMCCSSILTGGGTNIEYGLHSLFEAKGNIMVALEMLLLLKPKRAKSHPLANYHYAGSDQWTPFERKLFNKALATYGKDFIFVQKMVKSKSVAQCVEYYYTWKKIMHLGRRHRTRHAEVKTECPTSGEDEELEGEEQTEEEKKSVKEDAEIQNSPDPPPVAVASPINPPSLQSLGLPVTSFICEMPDCGAIFSSRQALNGHARIHGGTNPVVKTRCGGPSTKQKLNSQNDYCSVKSSPAHSTTSGETDPPTVFPCKECGKMFFKIKSRNAHMKTHRQQEEQQRQKAQKAAVAAEMAATIARTTGSPGHSLIPLDHLDLIKHVEQADDLDSDVVQELGEVIDNAEVINPSLLLDEEDSELLQDDVEL</sequence>
<dbReference type="SMART" id="SM00355">
    <property type="entry name" value="ZnF_C2H2"/>
    <property type="match status" value="3"/>
</dbReference>
<dbReference type="InterPro" id="IPR051066">
    <property type="entry name" value="Trans_reg/Corepressor"/>
</dbReference>
<dbReference type="PROSITE" id="PS00028">
    <property type="entry name" value="ZINC_FINGER_C2H2_1"/>
    <property type="match status" value="3"/>
</dbReference>
<dbReference type="GeneID" id="103052296"/>
<dbReference type="PANTHER" id="PTHR16089:SF19">
    <property type="entry name" value="TRANSCRIPTIONAL-REGULATING FACTOR 1"/>
    <property type="match status" value="1"/>
</dbReference>
<dbReference type="Pfam" id="PF00249">
    <property type="entry name" value="Myb_DNA-binding"/>
    <property type="match status" value="1"/>
</dbReference>
<comment type="subcellular location">
    <subcellularLocation>
        <location evidence="1">Nucleus</location>
    </subcellularLocation>
</comment>
<proteinExistence type="predicted"/>
<dbReference type="InterPro" id="IPR017884">
    <property type="entry name" value="SANT_dom"/>
</dbReference>
<dbReference type="GO" id="GO:0003677">
    <property type="term" value="F:DNA binding"/>
    <property type="evidence" value="ECO:0007669"/>
    <property type="project" value="UniProtKB-KW"/>
</dbReference>
<dbReference type="CTD" id="55809"/>
<dbReference type="PROSITE" id="PS51293">
    <property type="entry name" value="SANT"/>
    <property type="match status" value="1"/>
</dbReference>
<protein>
    <submittedName>
        <fullName evidence="15">Transcriptional-regulating factor 1 isoform X12</fullName>
    </submittedName>
</protein>
<name>A0A9F5J500_PYTBI</name>
<accession>A0A9F5J500</accession>
<evidence type="ECO:0000256" key="7">
    <source>
        <dbReference type="ARBA" id="ARBA00023242"/>
    </source>
</evidence>
<evidence type="ECO:0000259" key="12">
    <source>
        <dbReference type="PROSITE" id="PS51156"/>
    </source>
</evidence>
<dbReference type="FunFam" id="1.10.10.60:FF:000086">
    <property type="entry name" value="transcriptional-regulating factor 1 isoform X1"/>
    <property type="match status" value="1"/>
</dbReference>
<dbReference type="GO" id="GO:0005667">
    <property type="term" value="C:transcription regulator complex"/>
    <property type="evidence" value="ECO:0007669"/>
    <property type="project" value="TreeGrafter"/>
</dbReference>
<evidence type="ECO:0000256" key="5">
    <source>
        <dbReference type="ARBA" id="ARBA00023125"/>
    </source>
</evidence>
<evidence type="ECO:0000313" key="15">
    <source>
        <dbReference type="RefSeq" id="XP_025024946.1"/>
    </source>
</evidence>
<reference evidence="15" key="1">
    <citation type="submission" date="2025-08" db="UniProtKB">
        <authorList>
            <consortium name="RefSeq"/>
        </authorList>
    </citation>
    <scope>IDENTIFICATION</scope>
    <source>
        <tissue evidence="15">Liver</tissue>
    </source>
</reference>
<evidence type="ECO:0000256" key="10">
    <source>
        <dbReference type="SAM" id="MobiDB-lite"/>
    </source>
</evidence>
<keyword evidence="3" id="KW-0007">Acetylation</keyword>
<dbReference type="PROSITE" id="PS51156">
    <property type="entry name" value="ELM2"/>
    <property type="match status" value="1"/>
</dbReference>
<evidence type="ECO:0000259" key="13">
    <source>
        <dbReference type="PROSITE" id="PS51293"/>
    </source>
</evidence>
<evidence type="ECO:0000313" key="14">
    <source>
        <dbReference type="Proteomes" id="UP000695026"/>
    </source>
</evidence>
<evidence type="ECO:0000256" key="8">
    <source>
        <dbReference type="PROSITE-ProRule" id="PRU00042"/>
    </source>
</evidence>